<dbReference type="SUPFAM" id="SSF117856">
    <property type="entry name" value="AF0104/ALDC/Ptd012-like"/>
    <property type="match status" value="1"/>
</dbReference>
<dbReference type="OrthoDB" id="9791702at2"/>
<dbReference type="Gene3D" id="3.30.1330.80">
    <property type="entry name" value="Hypothetical protein, similar to alpha- acetolactate decarboxylase, domain 2"/>
    <property type="match status" value="1"/>
</dbReference>
<evidence type="ECO:0000259" key="1">
    <source>
        <dbReference type="PROSITE" id="PS51742"/>
    </source>
</evidence>
<name>R1CR70_9FIRM</name>
<gene>
    <name evidence="2" type="ORF">L21TH_0715</name>
</gene>
<feature type="domain" description="PPC" evidence="1">
    <location>
        <begin position="4"/>
        <end position="140"/>
    </location>
</feature>
<dbReference type="PIRSF" id="PIRSF016702">
    <property type="entry name" value="DNA_bp_PD1"/>
    <property type="match status" value="1"/>
</dbReference>
<dbReference type="STRING" id="1304284.L21TH_0715"/>
<protein>
    <recommendedName>
        <fullName evidence="1">PPC domain-containing protein</fullName>
    </recommendedName>
</protein>
<dbReference type="AlphaFoldDB" id="R1CR70"/>
<dbReference type="CDD" id="cd11378">
    <property type="entry name" value="DUF296"/>
    <property type="match status" value="1"/>
</dbReference>
<dbReference type="Pfam" id="PF03479">
    <property type="entry name" value="PCC"/>
    <property type="match status" value="1"/>
</dbReference>
<evidence type="ECO:0000313" key="3">
    <source>
        <dbReference type="Proteomes" id="UP000013378"/>
    </source>
</evidence>
<comment type="caution">
    <text evidence="2">The sequence shown here is derived from an EMBL/GenBank/DDBJ whole genome shotgun (WGS) entry which is preliminary data.</text>
</comment>
<organism evidence="2 3">
    <name type="scientific">Caldisalinibacter kiritimatiensis</name>
    <dbReference type="NCBI Taxonomy" id="1304284"/>
    <lineage>
        <taxon>Bacteria</taxon>
        <taxon>Bacillati</taxon>
        <taxon>Bacillota</taxon>
        <taxon>Tissierellia</taxon>
        <taxon>Tissierellales</taxon>
        <taxon>Thermohalobacteraceae</taxon>
        <taxon>Caldisalinibacter</taxon>
    </lineage>
</organism>
<dbReference type="InterPro" id="IPR025707">
    <property type="entry name" value="DNA_bp_PD1"/>
</dbReference>
<dbReference type="PANTHER" id="PTHR34988:SF1">
    <property type="entry name" value="DNA-BINDING PROTEIN"/>
    <property type="match status" value="1"/>
</dbReference>
<dbReference type="PROSITE" id="PS51742">
    <property type="entry name" value="PPC"/>
    <property type="match status" value="1"/>
</dbReference>
<evidence type="ECO:0000313" key="2">
    <source>
        <dbReference type="EMBL" id="EOD01176.1"/>
    </source>
</evidence>
<dbReference type="Proteomes" id="UP000013378">
    <property type="component" value="Unassembled WGS sequence"/>
</dbReference>
<proteinExistence type="predicted"/>
<keyword evidence="3" id="KW-1185">Reference proteome</keyword>
<dbReference type="PANTHER" id="PTHR34988">
    <property type="entry name" value="PROTEIN, PUTATIVE-RELATED"/>
    <property type="match status" value="1"/>
</dbReference>
<dbReference type="eggNOG" id="COG1661">
    <property type="taxonomic scope" value="Bacteria"/>
</dbReference>
<dbReference type="RefSeq" id="WP_006309163.1">
    <property type="nucleotide sequence ID" value="NZ_ARZA01000070.1"/>
</dbReference>
<reference evidence="2 3" key="1">
    <citation type="journal article" date="2015" name="Geomicrobiol. J.">
        <title>Caldisalinibacter kiritimatiensis gen. nov., sp. nov., a moderately thermohalophilic thiosulfate-reducing bacterium from a hypersaline microbial mat.</title>
        <authorList>
            <person name="Ben Hania W."/>
            <person name="Joseph M."/>
            <person name="Fiebig A."/>
            <person name="Bunk B."/>
            <person name="Klenk H.-P."/>
            <person name="Fardeau M.-L."/>
            <person name="Spring S."/>
        </authorList>
    </citation>
    <scope>NUCLEOTIDE SEQUENCE [LARGE SCALE GENOMIC DNA]</scope>
    <source>
        <strain evidence="2 3">L21-TH-D2</strain>
    </source>
</reference>
<dbReference type="InterPro" id="IPR005175">
    <property type="entry name" value="PPC_dom"/>
</dbReference>
<dbReference type="EMBL" id="ARZA01000070">
    <property type="protein sequence ID" value="EOD01176.1"/>
    <property type="molecule type" value="Genomic_DNA"/>
</dbReference>
<accession>R1CR70</accession>
<sequence length="140" mass="15600">MNYKKFDNKYVVRIDKGEEVVESLKKFCKEENIRLASVTAIGAADKIILGLFKSDEKKYYSKEYEGDYEITGLNGNISTMDGEVYIHLHITIAGEDNTAIGGHLNSAVISGTCEMFVDVLAGEADRIYDEESGLNVFKLD</sequence>